<evidence type="ECO:0000259" key="2">
    <source>
        <dbReference type="Pfam" id="PF13873"/>
    </source>
</evidence>
<name>A0A8J0STC6_XENTR</name>
<dbReference type="OMA" id="FHILIGK"/>
<feature type="region of interest" description="Disordered" evidence="1">
    <location>
        <begin position="172"/>
        <end position="263"/>
    </location>
</feature>
<dbReference type="PANTHER" id="PTHR23098">
    <property type="entry name" value="AGAP001331-PA-RELATED"/>
    <property type="match status" value="1"/>
</dbReference>
<dbReference type="AGR" id="Xenbase:XB-GENE-29085659"/>
<feature type="region of interest" description="Disordered" evidence="1">
    <location>
        <begin position="371"/>
        <end position="406"/>
    </location>
</feature>
<dbReference type="PANTHER" id="PTHR23098:SF23">
    <property type="entry name" value="MYB-RELATED TRANSCRIPTION FACTOR, PARTNER OF PROFILIN-LIKE ISOFORM X2-RELATED"/>
    <property type="match status" value="1"/>
</dbReference>
<dbReference type="RefSeq" id="XP_017948971.2">
    <property type="nucleotide sequence ID" value="XM_018093482.2"/>
</dbReference>
<evidence type="ECO:0000313" key="4">
    <source>
        <dbReference type="RefSeq" id="XP_017948971.2"/>
    </source>
</evidence>
<proteinExistence type="predicted"/>
<dbReference type="GO" id="GO:0005634">
    <property type="term" value="C:nucleus"/>
    <property type="evidence" value="ECO:0000318"/>
    <property type="project" value="GO_Central"/>
</dbReference>
<keyword evidence="3" id="KW-1185">Reference proteome</keyword>
<dbReference type="Pfam" id="PF13873">
    <property type="entry name" value="Myb_DNA-bind_5"/>
    <property type="match status" value="1"/>
</dbReference>
<dbReference type="GeneID" id="101731865"/>
<sequence>MRYFPHAQDCSGSPVSSEGTEYRPQEPSESAESEEVAPTTRKRKTTQEGRLRQLKFSEFENEALVEGLVPVFHILIGKYATKTPTSRKTKAWRDITEHVNSVGVCVRNVHQCKKRYQDIKRCLKKKLAEENRSGTGGGPPKRVHYTRYEELLMPYIHRESVRCVYGTFDTDRNVAQDSAPPGPSRRRPTASAPVPGRCSLSVLASPRSDPEIEGEGFSGEASERGSHVGGSGVAFSSDEEPANIPDQQLPTQAPTQAPTQQAKNAFHQTITRHHKAHMQKLHVQHVDSCVATNAFNAAQARQAAHESAMLALQQDLVDISQARHAAQLQHEARIEAMMEQRHLAQSQHEVAMLSLQEEMVELKRQKLALLAKEKQQSAAPKPTEPTSSTSAAPPPAGSTRQLRKRK</sequence>
<protein>
    <submittedName>
        <fullName evidence="4">Uncharacterized protein LOC101731865</fullName>
    </submittedName>
</protein>
<dbReference type="InterPro" id="IPR028002">
    <property type="entry name" value="Myb_DNA-bind_5"/>
</dbReference>
<dbReference type="AlphaFoldDB" id="A0A8J0STC6"/>
<feature type="domain" description="Myb/SANT-like DNA-binding" evidence="2">
    <location>
        <begin position="52"/>
        <end position="128"/>
    </location>
</feature>
<feature type="compositionally biased region" description="Low complexity" evidence="1">
    <location>
        <begin position="247"/>
        <end position="262"/>
    </location>
</feature>
<organism evidence="3 4">
    <name type="scientific">Xenopus tropicalis</name>
    <name type="common">Western clawed frog</name>
    <name type="synonym">Silurana tropicalis</name>
    <dbReference type="NCBI Taxonomy" id="8364"/>
    <lineage>
        <taxon>Eukaryota</taxon>
        <taxon>Metazoa</taxon>
        <taxon>Chordata</taxon>
        <taxon>Craniata</taxon>
        <taxon>Vertebrata</taxon>
        <taxon>Euteleostomi</taxon>
        <taxon>Amphibia</taxon>
        <taxon>Batrachia</taxon>
        <taxon>Anura</taxon>
        <taxon>Pipoidea</taxon>
        <taxon>Pipidae</taxon>
        <taxon>Xenopodinae</taxon>
        <taxon>Xenopus</taxon>
        <taxon>Silurana</taxon>
    </lineage>
</organism>
<feature type="region of interest" description="Disordered" evidence="1">
    <location>
        <begin position="1"/>
        <end position="48"/>
    </location>
</feature>
<dbReference type="Xenbase" id="XB-GENE-29085659">
    <property type="gene designation" value="LOC101731865"/>
</dbReference>
<evidence type="ECO:0000313" key="3">
    <source>
        <dbReference type="Proteomes" id="UP000008143"/>
    </source>
</evidence>
<reference evidence="4" key="1">
    <citation type="submission" date="2025-08" db="UniProtKB">
        <authorList>
            <consortium name="RefSeq"/>
        </authorList>
    </citation>
    <scope>IDENTIFICATION</scope>
    <source>
        <strain evidence="4">Nigerian</strain>
        <tissue evidence="4">Liver and blood</tissue>
    </source>
</reference>
<dbReference type="KEGG" id="xtr:101731865"/>
<gene>
    <name evidence="4 5" type="primary">LOC101731865</name>
</gene>
<dbReference type="OrthoDB" id="9909872at2759"/>
<dbReference type="Proteomes" id="UP000008143">
    <property type="component" value="Chromosome 4"/>
</dbReference>
<feature type="compositionally biased region" description="Polar residues" evidence="1">
    <location>
        <begin position="10"/>
        <end position="19"/>
    </location>
</feature>
<accession>A0A8J0STC6</accession>
<evidence type="ECO:0000313" key="5">
    <source>
        <dbReference type="Xenbase" id="XB-GENE-29085659"/>
    </source>
</evidence>
<evidence type="ECO:0000256" key="1">
    <source>
        <dbReference type="SAM" id="MobiDB-lite"/>
    </source>
</evidence>
<feature type="compositionally biased region" description="Low complexity" evidence="1">
    <location>
        <begin position="377"/>
        <end position="391"/>
    </location>
</feature>